<dbReference type="WBParaSite" id="nRc.2.0.1.t17508-RA">
    <property type="protein sequence ID" value="nRc.2.0.1.t17508-RA"/>
    <property type="gene ID" value="nRc.2.0.1.g17508"/>
</dbReference>
<evidence type="ECO:0000313" key="2">
    <source>
        <dbReference type="WBParaSite" id="nRc.2.0.1.t17508-RA"/>
    </source>
</evidence>
<evidence type="ECO:0000313" key="1">
    <source>
        <dbReference type="Proteomes" id="UP000887565"/>
    </source>
</evidence>
<dbReference type="Proteomes" id="UP000887565">
    <property type="component" value="Unplaced"/>
</dbReference>
<sequence length="222" mass="25804">MNDYVSAKVNIKSNNLKSWSNELVQHFIQPTEDSILQFIRWPLAYVDAGWNHVLIQPSKTQWNDVVMFWVKNLGNLKFFRVGDSVVVTNLVHNVLQAYVSLEKKNLLIIIEDFYSNAKMRSLILQDYYSGFSIAVSEILNQPVSTYSELLKFVERLENYKAWRFISAMKRSHDQSSPIRSVILPGNQQNTKRRQKTNIKLLEDGGDPAKTKYEIVEHESILH</sequence>
<dbReference type="AlphaFoldDB" id="A0A915ITY4"/>
<keyword evidence="1" id="KW-1185">Reference proteome</keyword>
<organism evidence="1 2">
    <name type="scientific">Romanomermis culicivorax</name>
    <name type="common">Nematode worm</name>
    <dbReference type="NCBI Taxonomy" id="13658"/>
    <lineage>
        <taxon>Eukaryota</taxon>
        <taxon>Metazoa</taxon>
        <taxon>Ecdysozoa</taxon>
        <taxon>Nematoda</taxon>
        <taxon>Enoplea</taxon>
        <taxon>Dorylaimia</taxon>
        <taxon>Mermithida</taxon>
        <taxon>Mermithoidea</taxon>
        <taxon>Mermithidae</taxon>
        <taxon>Romanomermis</taxon>
    </lineage>
</organism>
<proteinExistence type="predicted"/>
<name>A0A915ITY4_ROMCU</name>
<accession>A0A915ITY4</accession>
<reference evidence="2" key="1">
    <citation type="submission" date="2022-11" db="UniProtKB">
        <authorList>
            <consortium name="WormBaseParasite"/>
        </authorList>
    </citation>
    <scope>IDENTIFICATION</scope>
</reference>
<protein>
    <submittedName>
        <fullName evidence="2">Uncharacterized protein</fullName>
    </submittedName>
</protein>